<dbReference type="SUPFAM" id="SSF51197">
    <property type="entry name" value="Clavaminate synthase-like"/>
    <property type="match status" value="1"/>
</dbReference>
<reference evidence="1 2" key="1">
    <citation type="submission" date="2016-03" db="EMBL/GenBank/DDBJ databases">
        <title>Draft Genome Sequence of the Strain BR 10245 (Bradyrhizobium sp.) isolated from nodules of Centrolobium paraense.</title>
        <authorList>
            <person name="Simoes-Araujo J.L.Sr."/>
            <person name="Barauna A.C."/>
            <person name="Silva K."/>
            <person name="Zilli J.E."/>
        </authorList>
    </citation>
    <scope>NUCLEOTIDE SEQUENCE [LARGE SCALE GENOMIC DNA]</scope>
    <source>
        <strain evidence="1 2">BR 10245</strain>
    </source>
</reference>
<evidence type="ECO:0000313" key="2">
    <source>
        <dbReference type="Proteomes" id="UP000076959"/>
    </source>
</evidence>
<organism evidence="1 2">
    <name type="scientific">Bradyrhizobium centrolobii</name>
    <dbReference type="NCBI Taxonomy" id="1505087"/>
    <lineage>
        <taxon>Bacteria</taxon>
        <taxon>Pseudomonadati</taxon>
        <taxon>Pseudomonadota</taxon>
        <taxon>Alphaproteobacteria</taxon>
        <taxon>Hyphomicrobiales</taxon>
        <taxon>Nitrobacteraceae</taxon>
        <taxon>Bradyrhizobium</taxon>
    </lineage>
</organism>
<protein>
    <recommendedName>
        <fullName evidence="3">JmjC domain-containing protein</fullName>
    </recommendedName>
</protein>
<dbReference type="Gene3D" id="2.60.120.620">
    <property type="entry name" value="q2cbj1_9rhob like domain"/>
    <property type="match status" value="1"/>
</dbReference>
<proteinExistence type="predicted"/>
<gene>
    <name evidence="1" type="ORF">AYJ54_34860</name>
</gene>
<dbReference type="Proteomes" id="UP000076959">
    <property type="component" value="Unassembled WGS sequence"/>
</dbReference>
<dbReference type="RefSeq" id="WP_063708750.1">
    <property type="nucleotide sequence ID" value="NZ_LUUB01000124.1"/>
</dbReference>
<sequence>MDQNQDPATEDQIELLFPIPLMRSPQLLSSELCEAAIAAIRADKVETNLRSEQLFHTTIANPLHSNLFQEIAALAMPKLVDFGFMLFGERLNWTVKEMWTNMLEPGGSQAMHSHANSFISGVFYLTPSHPGSRTMFIRPPGGFEYSFRHHTREAALGPFNAGKYMVPVTEPGDLVLFPSYLYHEVPKNQGDQRITIAFNAIPDRLNCWGYEIKFSA</sequence>
<dbReference type="STRING" id="1505087.AYJ54_34860"/>
<dbReference type="Pfam" id="PF13759">
    <property type="entry name" value="2OG-FeII_Oxy_5"/>
    <property type="match status" value="1"/>
</dbReference>
<keyword evidence="2" id="KW-1185">Reference proteome</keyword>
<dbReference type="InterPro" id="IPR012668">
    <property type="entry name" value="CHP02466"/>
</dbReference>
<accession>A0A176Y6X4</accession>
<name>A0A176Y6X4_9BRAD</name>
<evidence type="ECO:0000313" key="1">
    <source>
        <dbReference type="EMBL" id="OAE97707.1"/>
    </source>
</evidence>
<dbReference type="AlphaFoldDB" id="A0A176Y6X4"/>
<comment type="caution">
    <text evidence="1">The sequence shown here is derived from an EMBL/GenBank/DDBJ whole genome shotgun (WGS) entry which is preliminary data.</text>
</comment>
<dbReference type="OrthoDB" id="9783136at2"/>
<evidence type="ECO:0008006" key="3">
    <source>
        <dbReference type="Google" id="ProtNLM"/>
    </source>
</evidence>
<dbReference type="EMBL" id="LUUB01000124">
    <property type="protein sequence ID" value="OAE97707.1"/>
    <property type="molecule type" value="Genomic_DNA"/>
</dbReference>